<keyword evidence="4" id="KW-1185">Reference proteome</keyword>
<dbReference type="Proteomes" id="UP001482620">
    <property type="component" value="Unassembled WGS sequence"/>
</dbReference>
<feature type="signal peptide" evidence="2">
    <location>
        <begin position="1"/>
        <end position="33"/>
    </location>
</feature>
<evidence type="ECO:0000256" key="2">
    <source>
        <dbReference type="SAM" id="SignalP"/>
    </source>
</evidence>
<accession>A0ABV0VE53</accession>
<dbReference type="EMBL" id="JAHRIQ010104592">
    <property type="protein sequence ID" value="MEQ2254608.1"/>
    <property type="molecule type" value="Genomic_DNA"/>
</dbReference>
<comment type="caution">
    <text evidence="3">The sequence shown here is derived from an EMBL/GenBank/DDBJ whole genome shotgun (WGS) entry which is preliminary data.</text>
</comment>
<evidence type="ECO:0000313" key="3">
    <source>
        <dbReference type="EMBL" id="MEQ2254608.1"/>
    </source>
</evidence>
<feature type="compositionally biased region" description="Low complexity" evidence="1">
    <location>
        <begin position="89"/>
        <end position="103"/>
    </location>
</feature>
<sequence>MFLPSLLPCFNNTTSFLLVVASSFSLLLPHSSPDPKYPLRTTPVQPLPHGGGYQPYNPSLGQLYNPPAVAYNNNQGGSEEDEEEQDANYQGYHSQYYPQQPSQFNNGHNGYYPGNSDDVELRSPGVIGRFS</sequence>
<feature type="region of interest" description="Disordered" evidence="1">
    <location>
        <begin position="30"/>
        <end position="131"/>
    </location>
</feature>
<name>A0ABV0VE53_9TELE</name>
<feature type="chain" id="PRO_5046710437" evidence="2">
    <location>
        <begin position="34"/>
        <end position="131"/>
    </location>
</feature>
<gene>
    <name evidence="3" type="ORF">ILYODFUR_005523</name>
</gene>
<keyword evidence="2" id="KW-0732">Signal</keyword>
<organism evidence="3 4">
    <name type="scientific">Ilyodon furcidens</name>
    <name type="common">goldbreast splitfin</name>
    <dbReference type="NCBI Taxonomy" id="33524"/>
    <lineage>
        <taxon>Eukaryota</taxon>
        <taxon>Metazoa</taxon>
        <taxon>Chordata</taxon>
        <taxon>Craniata</taxon>
        <taxon>Vertebrata</taxon>
        <taxon>Euteleostomi</taxon>
        <taxon>Actinopterygii</taxon>
        <taxon>Neopterygii</taxon>
        <taxon>Teleostei</taxon>
        <taxon>Neoteleostei</taxon>
        <taxon>Acanthomorphata</taxon>
        <taxon>Ovalentaria</taxon>
        <taxon>Atherinomorphae</taxon>
        <taxon>Cyprinodontiformes</taxon>
        <taxon>Goodeidae</taxon>
        <taxon>Ilyodon</taxon>
    </lineage>
</organism>
<protein>
    <submittedName>
        <fullName evidence="3">Uncharacterized protein</fullName>
    </submittedName>
</protein>
<evidence type="ECO:0000256" key="1">
    <source>
        <dbReference type="SAM" id="MobiDB-lite"/>
    </source>
</evidence>
<evidence type="ECO:0000313" key="4">
    <source>
        <dbReference type="Proteomes" id="UP001482620"/>
    </source>
</evidence>
<proteinExistence type="predicted"/>
<reference evidence="3 4" key="1">
    <citation type="submission" date="2021-06" db="EMBL/GenBank/DDBJ databases">
        <authorList>
            <person name="Palmer J.M."/>
        </authorList>
    </citation>
    <scope>NUCLEOTIDE SEQUENCE [LARGE SCALE GENOMIC DNA]</scope>
    <source>
        <strain evidence="4">if_2019</strain>
        <tissue evidence="3">Muscle</tissue>
    </source>
</reference>